<proteinExistence type="inferred from homology"/>
<comment type="similarity">
    <text evidence="1 3">Belongs to the UreD family.</text>
</comment>
<dbReference type="EMBL" id="RCBY01000005">
    <property type="protein sequence ID" value="RQH55512.1"/>
    <property type="molecule type" value="Genomic_DNA"/>
</dbReference>
<keyword evidence="3" id="KW-0996">Nickel insertion</keyword>
<dbReference type="HAMAP" id="MF_01384">
    <property type="entry name" value="UreD"/>
    <property type="match status" value="1"/>
</dbReference>
<sequence length="277" mass="31369">MTKQWHGSLDLIYGKQHNTTQILASKNQAPLKIQRPFYPEGNEVCHSVILHTAGGVVGGDRLSINIELQPTTHALITTAAASKIYRSNGQLAQQNISINLHSQSCLEWFPQPTILFNGAEYRQDLKVHLGVEASWMSWEIIRFGRSARGEKFLAGNWRSYTEVWQENYPIWVDRQCLKGGSEMVNSLLGLADNSVVGTFIFVGQPVTAEVVKKVRDLWQSLGIDMSGEVGVTRIPKGMICRYCGQSIINVKDWFNSVWHYLRIFYLKRPSCSPRVWS</sequence>
<comment type="function">
    <text evidence="3">Required for maturation of urease via the functional incorporation of the urease nickel metallocenter.</text>
</comment>
<dbReference type="Pfam" id="PF01774">
    <property type="entry name" value="UreD"/>
    <property type="match status" value="1"/>
</dbReference>
<name>A0A3N6NV66_9CYAN</name>
<dbReference type="AlphaFoldDB" id="A0A3N6NV66"/>
<keyword evidence="5" id="KW-1185">Reference proteome</keyword>
<evidence type="ECO:0000256" key="3">
    <source>
        <dbReference type="HAMAP-Rule" id="MF_01384"/>
    </source>
</evidence>
<comment type="subunit">
    <text evidence="3">UreD, UreF and UreG form a complex that acts as a GTP-hydrolysis-dependent molecular chaperone, activating the urease apoprotein by helping to assemble the nickel containing metallocenter of UreC. The UreE protein probably delivers the nickel.</text>
</comment>
<dbReference type="OrthoDB" id="9798842at2"/>
<dbReference type="GO" id="GO:0016151">
    <property type="term" value="F:nickel cation binding"/>
    <property type="evidence" value="ECO:0007669"/>
    <property type="project" value="UniProtKB-UniRule"/>
</dbReference>
<organism evidence="4 5">
    <name type="scientific">Okeania hirsuta</name>
    <dbReference type="NCBI Taxonomy" id="1458930"/>
    <lineage>
        <taxon>Bacteria</taxon>
        <taxon>Bacillati</taxon>
        <taxon>Cyanobacteriota</taxon>
        <taxon>Cyanophyceae</taxon>
        <taxon>Oscillatoriophycideae</taxon>
        <taxon>Oscillatoriales</taxon>
        <taxon>Microcoleaceae</taxon>
        <taxon>Okeania</taxon>
    </lineage>
</organism>
<dbReference type="Proteomes" id="UP000269154">
    <property type="component" value="Unassembled WGS sequence"/>
</dbReference>
<protein>
    <recommendedName>
        <fullName evidence="3">Urease accessory protein UreD</fullName>
    </recommendedName>
</protein>
<comment type="subcellular location">
    <subcellularLocation>
        <location evidence="3">Cytoplasm</location>
    </subcellularLocation>
</comment>
<dbReference type="PANTHER" id="PTHR33643:SF1">
    <property type="entry name" value="UREASE ACCESSORY PROTEIN D"/>
    <property type="match status" value="1"/>
</dbReference>
<dbReference type="InterPro" id="IPR002669">
    <property type="entry name" value="UreD"/>
</dbReference>
<evidence type="ECO:0000313" key="5">
    <source>
        <dbReference type="Proteomes" id="UP000269154"/>
    </source>
</evidence>
<comment type="caution">
    <text evidence="4">The sequence shown here is derived from an EMBL/GenBank/DDBJ whole genome shotgun (WGS) entry which is preliminary data.</text>
</comment>
<evidence type="ECO:0000313" key="4">
    <source>
        <dbReference type="EMBL" id="RQH55512.1"/>
    </source>
</evidence>
<evidence type="ECO:0000256" key="2">
    <source>
        <dbReference type="ARBA" id="ARBA00023186"/>
    </source>
</evidence>
<dbReference type="PANTHER" id="PTHR33643">
    <property type="entry name" value="UREASE ACCESSORY PROTEIN D"/>
    <property type="match status" value="1"/>
</dbReference>
<dbReference type="RefSeq" id="WP_124144491.1">
    <property type="nucleotide sequence ID" value="NZ_CAWOKI010000022.1"/>
</dbReference>
<dbReference type="GO" id="GO:0005737">
    <property type="term" value="C:cytoplasm"/>
    <property type="evidence" value="ECO:0007669"/>
    <property type="project" value="UniProtKB-SubCell"/>
</dbReference>
<keyword evidence="3" id="KW-0963">Cytoplasm</keyword>
<evidence type="ECO:0000256" key="1">
    <source>
        <dbReference type="ARBA" id="ARBA00007177"/>
    </source>
</evidence>
<accession>A0A3N6NV66</accession>
<reference evidence="4 5" key="1">
    <citation type="journal article" date="2018" name="ACS Chem. Biol.">
        <title>Ketoreductase domain dysfunction expands chemodiversity: malyngamide biosynthesis in the cyanobacterium Okeania hirsuta.</title>
        <authorList>
            <person name="Moss N.A."/>
            <person name="Leao T."/>
            <person name="Rankin M."/>
            <person name="McCullough T.M."/>
            <person name="Qu P."/>
            <person name="Korobeynikov A."/>
            <person name="Smith J.L."/>
            <person name="Gerwick L."/>
            <person name="Gerwick W.H."/>
        </authorList>
    </citation>
    <scope>NUCLEOTIDE SEQUENCE [LARGE SCALE GENOMIC DNA]</scope>
    <source>
        <strain evidence="4 5">PAB10Feb10-1</strain>
    </source>
</reference>
<keyword evidence="2 3" id="KW-0143">Chaperone</keyword>
<gene>
    <name evidence="3" type="primary">ureD</name>
    <name evidence="4" type="ORF">D5R40_01700</name>
</gene>